<dbReference type="AlphaFoldDB" id="A0AAJ0DBC3"/>
<evidence type="ECO:0000313" key="1">
    <source>
        <dbReference type="EMBL" id="KAK3050681.1"/>
    </source>
</evidence>
<dbReference type="Proteomes" id="UP001271007">
    <property type="component" value="Unassembled WGS sequence"/>
</dbReference>
<evidence type="ECO:0000313" key="2">
    <source>
        <dbReference type="Proteomes" id="UP001271007"/>
    </source>
</evidence>
<comment type="caution">
    <text evidence="1">The sequence shown here is derived from an EMBL/GenBank/DDBJ whole genome shotgun (WGS) entry which is preliminary data.</text>
</comment>
<organism evidence="1 2">
    <name type="scientific">Extremus antarcticus</name>
    <dbReference type="NCBI Taxonomy" id="702011"/>
    <lineage>
        <taxon>Eukaryota</taxon>
        <taxon>Fungi</taxon>
        <taxon>Dikarya</taxon>
        <taxon>Ascomycota</taxon>
        <taxon>Pezizomycotina</taxon>
        <taxon>Dothideomycetes</taxon>
        <taxon>Dothideomycetidae</taxon>
        <taxon>Mycosphaerellales</taxon>
        <taxon>Extremaceae</taxon>
        <taxon>Extremus</taxon>
    </lineage>
</organism>
<gene>
    <name evidence="1" type="ORF">LTR09_008047</name>
</gene>
<sequence>MAAAFSEIVTLAYDSVDEPTDAIRNIISGSVQEHATELFNGEEHTGFREAAINAPQLLLEHAKKAAASTQDGATPTPANVQWYKCPGPYCKQYSVVFSVSKETKPDFKISCPLRCTYNKKMEFWEKQKA</sequence>
<protein>
    <submittedName>
        <fullName evidence="1">Uncharacterized protein</fullName>
    </submittedName>
</protein>
<keyword evidence="2" id="KW-1185">Reference proteome</keyword>
<proteinExistence type="predicted"/>
<accession>A0AAJ0DBC3</accession>
<reference evidence="1" key="1">
    <citation type="submission" date="2023-04" db="EMBL/GenBank/DDBJ databases">
        <title>Black Yeasts Isolated from many extreme environments.</title>
        <authorList>
            <person name="Coleine C."/>
            <person name="Stajich J.E."/>
            <person name="Selbmann L."/>
        </authorList>
    </citation>
    <scope>NUCLEOTIDE SEQUENCE</scope>
    <source>
        <strain evidence="1">CCFEE 5312</strain>
    </source>
</reference>
<name>A0AAJ0DBC3_9PEZI</name>
<dbReference type="EMBL" id="JAWDJX010000030">
    <property type="protein sequence ID" value="KAK3050681.1"/>
    <property type="molecule type" value="Genomic_DNA"/>
</dbReference>